<name>W7XC27_TETTS</name>
<dbReference type="Proteomes" id="UP000009168">
    <property type="component" value="Unassembled WGS sequence"/>
</dbReference>
<evidence type="ECO:0000313" key="2">
    <source>
        <dbReference type="EMBL" id="EWS74912.1"/>
    </source>
</evidence>
<dbReference type="KEGG" id="tet:TTHERM_000040429"/>
<keyword evidence="3" id="KW-1185">Reference proteome</keyword>
<dbReference type="RefSeq" id="XP_012652625.1">
    <property type="nucleotide sequence ID" value="XM_012797171.1"/>
</dbReference>
<dbReference type="InParanoid" id="W7XC27"/>
<accession>W7XC27</accession>
<gene>
    <name evidence="2" type="ORF">TTHERM_000040429</name>
</gene>
<evidence type="ECO:0000313" key="3">
    <source>
        <dbReference type="Proteomes" id="UP000009168"/>
    </source>
</evidence>
<organism evidence="2 3">
    <name type="scientific">Tetrahymena thermophila (strain SB210)</name>
    <dbReference type="NCBI Taxonomy" id="312017"/>
    <lineage>
        <taxon>Eukaryota</taxon>
        <taxon>Sar</taxon>
        <taxon>Alveolata</taxon>
        <taxon>Ciliophora</taxon>
        <taxon>Intramacronucleata</taxon>
        <taxon>Oligohymenophorea</taxon>
        <taxon>Hymenostomatida</taxon>
        <taxon>Tetrahymenina</taxon>
        <taxon>Tetrahymenidae</taxon>
        <taxon>Tetrahymena</taxon>
    </lineage>
</organism>
<dbReference type="GeneID" id="24436952"/>
<feature type="transmembrane region" description="Helical" evidence="1">
    <location>
        <begin position="9"/>
        <end position="31"/>
    </location>
</feature>
<protein>
    <submittedName>
        <fullName evidence="2">Transmembrane protein, putative</fullName>
    </submittedName>
</protein>
<keyword evidence="1" id="KW-0472">Membrane</keyword>
<proteinExistence type="predicted"/>
<sequence length="216" mass="25971">MFYYHKYKYIISFINLNLLILLLQIPFIFIFSRSIIEDPFYIFYIFKNFNIVSNREIPLNDKYSQTKENLQNIITNLKGKQMKNTYRKEFKKKNQSINQYQIKANEPKNNINYLLLITKAYQKEKNKLYIEFIDLHLLDQQYQQEIKKQQTDKQFTGHQKLGNILSGVKNFKTQINQLPVKISFQFILRTGIICQETHGIIHKNQIKIKLESCKES</sequence>
<dbReference type="AlphaFoldDB" id="W7XC27"/>
<keyword evidence="1 2" id="KW-0812">Transmembrane</keyword>
<dbReference type="EMBL" id="GG662720">
    <property type="protein sequence ID" value="EWS74912.1"/>
    <property type="molecule type" value="Genomic_DNA"/>
</dbReference>
<evidence type="ECO:0000256" key="1">
    <source>
        <dbReference type="SAM" id="Phobius"/>
    </source>
</evidence>
<keyword evidence="1" id="KW-1133">Transmembrane helix</keyword>
<reference evidence="3" key="1">
    <citation type="journal article" date="2006" name="PLoS Biol.">
        <title>Macronuclear genome sequence of the ciliate Tetrahymena thermophila, a model eukaryote.</title>
        <authorList>
            <person name="Eisen J.A."/>
            <person name="Coyne R.S."/>
            <person name="Wu M."/>
            <person name="Wu D."/>
            <person name="Thiagarajan M."/>
            <person name="Wortman J.R."/>
            <person name="Badger J.H."/>
            <person name="Ren Q."/>
            <person name="Amedeo P."/>
            <person name="Jones K.M."/>
            <person name="Tallon L.J."/>
            <person name="Delcher A.L."/>
            <person name="Salzberg S.L."/>
            <person name="Silva J.C."/>
            <person name="Haas B.J."/>
            <person name="Majoros W.H."/>
            <person name="Farzad M."/>
            <person name="Carlton J.M."/>
            <person name="Smith R.K. Jr."/>
            <person name="Garg J."/>
            <person name="Pearlman R.E."/>
            <person name="Karrer K.M."/>
            <person name="Sun L."/>
            <person name="Manning G."/>
            <person name="Elde N.C."/>
            <person name="Turkewitz A.P."/>
            <person name="Asai D.J."/>
            <person name="Wilkes D.E."/>
            <person name="Wang Y."/>
            <person name="Cai H."/>
            <person name="Collins K."/>
            <person name="Stewart B.A."/>
            <person name="Lee S.R."/>
            <person name="Wilamowska K."/>
            <person name="Weinberg Z."/>
            <person name="Ruzzo W.L."/>
            <person name="Wloga D."/>
            <person name="Gaertig J."/>
            <person name="Frankel J."/>
            <person name="Tsao C.-C."/>
            <person name="Gorovsky M.A."/>
            <person name="Keeling P.J."/>
            <person name="Waller R.F."/>
            <person name="Patron N.J."/>
            <person name="Cherry J.M."/>
            <person name="Stover N.A."/>
            <person name="Krieger C.J."/>
            <person name="del Toro C."/>
            <person name="Ryder H.F."/>
            <person name="Williamson S.C."/>
            <person name="Barbeau R.A."/>
            <person name="Hamilton E.P."/>
            <person name="Orias E."/>
        </authorList>
    </citation>
    <scope>NUCLEOTIDE SEQUENCE [LARGE SCALE GENOMIC DNA]</scope>
    <source>
        <strain evidence="3">SB210</strain>
    </source>
</reference>